<protein>
    <submittedName>
        <fullName evidence="3">Terminase large subunit</fullName>
    </submittedName>
</protein>
<dbReference type="RefSeq" id="WP_238727335.1">
    <property type="nucleotide sequence ID" value="NZ_JAHQCX010000018.1"/>
</dbReference>
<evidence type="ECO:0000313" key="3">
    <source>
        <dbReference type="EMBL" id="MBU9728277.1"/>
    </source>
</evidence>
<organism evidence="3 4">
    <name type="scientific">Diplocloster modestus</name>
    <dbReference type="NCBI Taxonomy" id="2850322"/>
    <lineage>
        <taxon>Bacteria</taxon>
        <taxon>Bacillati</taxon>
        <taxon>Bacillota</taxon>
        <taxon>Clostridia</taxon>
        <taxon>Lachnospirales</taxon>
        <taxon>Lachnospiraceae</taxon>
        <taxon>Diplocloster</taxon>
    </lineage>
</organism>
<dbReference type="Pfam" id="PF20441">
    <property type="entry name" value="TerL_nuclease"/>
    <property type="match status" value="1"/>
</dbReference>
<dbReference type="InterPro" id="IPR046461">
    <property type="entry name" value="TerL_ATPase"/>
</dbReference>
<dbReference type="Proteomes" id="UP001314681">
    <property type="component" value="Unassembled WGS sequence"/>
</dbReference>
<dbReference type="PANTHER" id="PTHR41287:SF1">
    <property type="entry name" value="PROTEIN YMFN"/>
    <property type="match status" value="1"/>
</dbReference>
<dbReference type="PANTHER" id="PTHR41287">
    <property type="match status" value="1"/>
</dbReference>
<comment type="caution">
    <text evidence="3">The sequence shown here is derived from an EMBL/GenBank/DDBJ whole genome shotgun (WGS) entry which is preliminary data.</text>
</comment>
<evidence type="ECO:0000259" key="2">
    <source>
        <dbReference type="Pfam" id="PF20441"/>
    </source>
</evidence>
<evidence type="ECO:0000313" key="4">
    <source>
        <dbReference type="Proteomes" id="UP001314681"/>
    </source>
</evidence>
<dbReference type="InterPro" id="IPR027417">
    <property type="entry name" value="P-loop_NTPase"/>
</dbReference>
<dbReference type="Gene3D" id="3.40.50.300">
    <property type="entry name" value="P-loop containing nucleotide triphosphate hydrolases"/>
    <property type="match status" value="1"/>
</dbReference>
<sequence length="569" mass="66639">MILYDEVPEISEYIEQVKNGEYPVCLWQKRLVFFIEKVFSNEILTIKTDVLKNYMGLQKYFPFDLLPWEKFCFTLHNCVFREDGLPRFPDLLIFVGRGAGKNGYLAFEDFCLISPYHEVREYDIDICATGEDQARMSFDDVYNVLENPKNRKKLRKHFYWNKEVIKGIKNNSKLKYRTNNAKTKDGLRSGKVDFDEVHAYETYDSIKVFTTALGKKPHPRRTYATTNGDISDGVLDDLIEKADKILPKIDNNGVPNWEDTIEDNGMLCFICMLDRKEEYADEKMWHKANPSLRYFPNLYEETKKEYIDYCDNPDANSDFMTKRMNIREGINKEIQLTDWENIKATNQPIPWEDLEGQSAIAGIDYTKINDFASCGLLFRKNGKFIWFQQTWVCKNSKDLPRIKYDMKGALRKGEIIMVDGLEIDPDLISEWIAQQMTKYNIQRVALDNYRLSLIKKSLEKVGIIYDPDKKMKDQVIQLVRPSNIELVEPIIDSAFTNHNIIWGDCQTMRWYANNTKKVQTKKNGNYQYKKIEAKSRKTDGFFAFAAAMTQWEDLPEILPPPPQLQAFVF</sequence>
<feature type="domain" description="Terminase large subunit-like endonuclease" evidence="2">
    <location>
        <begin position="261"/>
        <end position="517"/>
    </location>
</feature>
<dbReference type="InterPro" id="IPR005021">
    <property type="entry name" value="Terminase_largesu-like"/>
</dbReference>
<dbReference type="InterPro" id="IPR046462">
    <property type="entry name" value="TerL_nuclease"/>
</dbReference>
<proteinExistence type="predicted"/>
<accession>A0ABS6KCN4</accession>
<keyword evidence="4" id="KW-1185">Reference proteome</keyword>
<name>A0ABS6KCN4_9FIRM</name>
<feature type="domain" description="Terminase large subunit-like ATPase" evidence="1">
    <location>
        <begin position="67"/>
        <end position="242"/>
    </location>
</feature>
<reference evidence="3 4" key="1">
    <citation type="submission" date="2021-06" db="EMBL/GenBank/DDBJ databases">
        <title>Description of novel taxa of the family Lachnospiraceae.</title>
        <authorList>
            <person name="Chaplin A.V."/>
            <person name="Sokolova S.R."/>
            <person name="Pikina A.P."/>
            <person name="Korzhanova M."/>
            <person name="Belova V."/>
            <person name="Korostin D."/>
            <person name="Efimov B.A."/>
        </authorList>
    </citation>
    <scope>NUCLEOTIDE SEQUENCE [LARGE SCALE GENOMIC DNA]</scope>
    <source>
        <strain evidence="3 4">ASD4241</strain>
    </source>
</reference>
<dbReference type="EMBL" id="JAHQCX010000018">
    <property type="protein sequence ID" value="MBU9728277.1"/>
    <property type="molecule type" value="Genomic_DNA"/>
</dbReference>
<evidence type="ECO:0000259" key="1">
    <source>
        <dbReference type="Pfam" id="PF03354"/>
    </source>
</evidence>
<dbReference type="Pfam" id="PF03354">
    <property type="entry name" value="TerL_ATPase"/>
    <property type="match status" value="1"/>
</dbReference>
<gene>
    <name evidence="3" type="ORF">KTH90_19935</name>
</gene>